<protein>
    <recommendedName>
        <fullName evidence="2">Arrestin C-terminal-like domain-containing protein</fullName>
    </recommendedName>
</protein>
<evidence type="ECO:0000313" key="4">
    <source>
        <dbReference type="Proteomes" id="UP001239994"/>
    </source>
</evidence>
<organism evidence="3 4">
    <name type="scientific">Electrophorus voltai</name>
    <dbReference type="NCBI Taxonomy" id="2609070"/>
    <lineage>
        <taxon>Eukaryota</taxon>
        <taxon>Metazoa</taxon>
        <taxon>Chordata</taxon>
        <taxon>Craniata</taxon>
        <taxon>Vertebrata</taxon>
        <taxon>Euteleostomi</taxon>
        <taxon>Actinopterygii</taxon>
        <taxon>Neopterygii</taxon>
        <taxon>Teleostei</taxon>
        <taxon>Ostariophysi</taxon>
        <taxon>Gymnotiformes</taxon>
        <taxon>Gymnotoidei</taxon>
        <taxon>Gymnotidae</taxon>
        <taxon>Electrophorus</taxon>
    </lineage>
</organism>
<accession>A0AAD8YQD5</accession>
<dbReference type="PANTHER" id="PTHR11188">
    <property type="entry name" value="ARRESTIN DOMAIN CONTAINING PROTEIN"/>
    <property type="match status" value="1"/>
</dbReference>
<dbReference type="GO" id="GO:0005886">
    <property type="term" value="C:plasma membrane"/>
    <property type="evidence" value="ECO:0007669"/>
    <property type="project" value="TreeGrafter"/>
</dbReference>
<feature type="domain" description="Arrestin C-terminal-like" evidence="2">
    <location>
        <begin position="186"/>
        <end position="313"/>
    </location>
</feature>
<dbReference type="InterPro" id="IPR011021">
    <property type="entry name" value="Arrestin-like_N"/>
</dbReference>
<dbReference type="SUPFAM" id="SSF81296">
    <property type="entry name" value="E set domains"/>
    <property type="match status" value="2"/>
</dbReference>
<dbReference type="InterPro" id="IPR014752">
    <property type="entry name" value="Arrestin-like_C"/>
</dbReference>
<dbReference type="EMBL" id="JAROKS010000026">
    <property type="protein sequence ID" value="KAK1784866.1"/>
    <property type="molecule type" value="Genomic_DNA"/>
</dbReference>
<dbReference type="Gene3D" id="2.60.40.640">
    <property type="match status" value="2"/>
</dbReference>
<comment type="caution">
    <text evidence="3">The sequence shown here is derived from an EMBL/GenBank/DDBJ whole genome shotgun (WGS) entry which is preliminary data.</text>
</comment>
<keyword evidence="4" id="KW-1185">Reference proteome</keyword>
<dbReference type="PANTHER" id="PTHR11188:SF16">
    <property type="entry name" value="ARRESTIN DOMAIN-CONTAINING PROTEIN 4"/>
    <property type="match status" value="1"/>
</dbReference>
<name>A0AAD8YQD5_9TELE</name>
<dbReference type="Proteomes" id="UP001239994">
    <property type="component" value="Unassembled WGS sequence"/>
</dbReference>
<evidence type="ECO:0000259" key="2">
    <source>
        <dbReference type="SMART" id="SM01017"/>
    </source>
</evidence>
<dbReference type="GO" id="GO:1990756">
    <property type="term" value="F:ubiquitin-like ligase-substrate adaptor activity"/>
    <property type="evidence" value="ECO:0007669"/>
    <property type="project" value="TreeGrafter"/>
</dbReference>
<dbReference type="GO" id="GO:0005737">
    <property type="term" value="C:cytoplasm"/>
    <property type="evidence" value="ECO:0007669"/>
    <property type="project" value="TreeGrafter"/>
</dbReference>
<evidence type="ECO:0000313" key="3">
    <source>
        <dbReference type="EMBL" id="KAK1784866.1"/>
    </source>
</evidence>
<evidence type="ECO:0000256" key="1">
    <source>
        <dbReference type="ARBA" id="ARBA00005298"/>
    </source>
</evidence>
<dbReference type="InterPro" id="IPR050357">
    <property type="entry name" value="Arrestin_domain-protein"/>
</dbReference>
<reference evidence="3" key="1">
    <citation type="submission" date="2023-03" db="EMBL/GenBank/DDBJ databases">
        <title>Electrophorus voltai genome.</title>
        <authorList>
            <person name="Bian C."/>
        </authorList>
    </citation>
    <scope>NUCLEOTIDE SEQUENCE</scope>
    <source>
        <strain evidence="3">CB-2022</strain>
        <tissue evidence="3">Muscle</tissue>
    </source>
</reference>
<gene>
    <name evidence="3" type="ORF">P4O66_018300</name>
</gene>
<dbReference type="AlphaFoldDB" id="A0AAD8YQD5"/>
<dbReference type="Pfam" id="PF00339">
    <property type="entry name" value="Arrestin_N"/>
    <property type="match status" value="1"/>
</dbReference>
<dbReference type="Pfam" id="PF02752">
    <property type="entry name" value="Arrestin_C"/>
    <property type="match status" value="1"/>
</dbReference>
<dbReference type="InterPro" id="IPR011022">
    <property type="entry name" value="Arrestin_C-like"/>
</dbReference>
<proteinExistence type="inferred from homology"/>
<dbReference type="InterPro" id="IPR014756">
    <property type="entry name" value="Ig_E-set"/>
</dbReference>
<dbReference type="GO" id="GO:0007399">
    <property type="term" value="P:nervous system development"/>
    <property type="evidence" value="ECO:0007669"/>
    <property type="project" value="UniProtKB-ARBA"/>
</dbReference>
<dbReference type="GO" id="GO:0015031">
    <property type="term" value="P:protein transport"/>
    <property type="evidence" value="ECO:0007669"/>
    <property type="project" value="TreeGrafter"/>
</dbReference>
<comment type="similarity">
    <text evidence="1">Belongs to the arrestin family.</text>
</comment>
<dbReference type="SMART" id="SM01017">
    <property type="entry name" value="Arrestin_C"/>
    <property type="match status" value="1"/>
</dbReference>
<sequence length="415" mass="45296">MMVDSVKTLRVLFDNDQGNGYSSGELVTGHVLIELSAHTKIKAVQLCAKGCARVSWFDGPRSQPCPFGLAAITTKLLFHTFEENQLVCLSKTLVEATGNDGLTLEAGHHQIPFELELPQRPLVSSFTGKYGYVCYLVKAILQRPFHRDQHVCRELPIISHVDVNSPQLVCPISENSEKMVGFWIFASGPVSLNVNIERKGYCNGQSILIYAQIENCCSRLVLPKAVIYQIQTYMACGKIIRYKQVVASVRGSPIPSGCCATWNGKKLKIPLVSPSILNSDILRVEYSLAVIVQIPGAKKLKVELPVIIGTTPCNAFGNESLSMVSQFSPVMNWLALSLPDPPEAPPNYADIVSEVEREQHVSTVPCSQQASELIAGAMSRLSTVKHTSLGLVPAVFSELESGAAAQDKAKVYILL</sequence>